<evidence type="ECO:0000313" key="4">
    <source>
        <dbReference type="Proteomes" id="UP000237351"/>
    </source>
</evidence>
<dbReference type="STRING" id="1414854.GQ61_05745"/>
<dbReference type="GO" id="GO:0015288">
    <property type="term" value="F:porin activity"/>
    <property type="evidence" value="ECO:0007669"/>
    <property type="project" value="InterPro"/>
</dbReference>
<proteinExistence type="predicted"/>
<dbReference type="Gene3D" id="2.40.160.10">
    <property type="entry name" value="Porin"/>
    <property type="match status" value="1"/>
</dbReference>
<dbReference type="InterPro" id="IPR023614">
    <property type="entry name" value="Porin_dom_sf"/>
</dbReference>
<feature type="domain" description="Porin" evidence="2">
    <location>
        <begin position="14"/>
        <end position="406"/>
    </location>
</feature>
<dbReference type="RefSeq" id="WP_198157287.1">
    <property type="nucleotide sequence ID" value="NZ_CP008743.1"/>
</dbReference>
<organism evidence="3 4">
    <name type="scientific">Candidatus Nucleicultrix amoebiphila FS5</name>
    <dbReference type="NCBI Taxonomy" id="1414854"/>
    <lineage>
        <taxon>Bacteria</taxon>
        <taxon>Pseudomonadati</taxon>
        <taxon>Pseudomonadota</taxon>
        <taxon>Alphaproteobacteria</taxon>
        <taxon>Holosporales</taxon>
        <taxon>Candidatus Nucleicultricaceae</taxon>
        <taxon>Candidatus Nucleicultrix</taxon>
    </lineage>
</organism>
<dbReference type="Proteomes" id="UP000237351">
    <property type="component" value="Chromosome"/>
</dbReference>
<dbReference type="GO" id="GO:0016020">
    <property type="term" value="C:membrane"/>
    <property type="evidence" value="ECO:0007669"/>
    <property type="project" value="InterPro"/>
</dbReference>
<dbReference type="Pfam" id="PF13609">
    <property type="entry name" value="Porin_4"/>
    <property type="match status" value="1"/>
</dbReference>
<gene>
    <name evidence="3" type="ORF">GQ61_05745</name>
</gene>
<evidence type="ECO:0000313" key="3">
    <source>
        <dbReference type="EMBL" id="ARN84872.1"/>
    </source>
</evidence>
<dbReference type="EMBL" id="CP008743">
    <property type="protein sequence ID" value="ARN84872.1"/>
    <property type="molecule type" value="Genomic_DNA"/>
</dbReference>
<dbReference type="SUPFAM" id="SSF56935">
    <property type="entry name" value="Porins"/>
    <property type="match status" value="1"/>
</dbReference>
<feature type="signal peptide" evidence="1">
    <location>
        <begin position="1"/>
        <end position="24"/>
    </location>
</feature>
<keyword evidence="1" id="KW-0732">Signal</keyword>
<accession>A0A1W6N4X6</accession>
<keyword evidence="4" id="KW-1185">Reference proteome</keyword>
<feature type="chain" id="PRO_5012754900" description="Porin domain-containing protein" evidence="1">
    <location>
        <begin position="25"/>
        <end position="452"/>
    </location>
</feature>
<reference evidence="3 4" key="1">
    <citation type="submission" date="2014-06" db="EMBL/GenBank/DDBJ databases">
        <title>The genome of the endonuclear symbiont Nucleicultrix amoebiphila.</title>
        <authorList>
            <person name="Schulz F."/>
            <person name="Horn M."/>
        </authorList>
    </citation>
    <scope>NUCLEOTIDE SEQUENCE [LARGE SCALE GENOMIC DNA]</scope>
    <source>
        <strain evidence="3 4">FS5</strain>
    </source>
</reference>
<sequence>MKKFLLGTTAVALGMVTLASPVMAVAQEKFGANRRDTTPSLTFSGEGNFHMMFFKQKQRDIDPAVGALQAPGKGQGTHFEFADTRFNIAVDGKTQGYGEMDYGMLIGLNGDKNETQTIDEARVHLKGEWGTMTAGNTRGIEYTMSVGPLQDVMGGTGGTDGNYTHVVNRTTGVVVKAQPLGRSLDSTKINYYTPRIYGFQAGFSFTPNSRHFGERRLFTLTNTHDGANAIPFDKNHIAAGLNFKHKFNCGIDLAASAIGLWAGSTQQNRGRLAPIGNNFLAPQVVGASGTANRQKTKAYLLGFVLGYGNFEGGFEFIDNMKSQELIGLSDNDAGRIYNFGLAYNIGPDKISASYSHTTRRLGKNAAVPASVNLGRAKANVFSLAAERKLAPGLVFFAEGTYFKYDTNNQMNNANYAGAREWWAVSSSGSASEPNFVDNNRGHVGVLGMRVKF</sequence>
<name>A0A1W6N4X6_9PROT</name>
<dbReference type="InterPro" id="IPR033900">
    <property type="entry name" value="Gram_neg_porin_domain"/>
</dbReference>
<evidence type="ECO:0000256" key="1">
    <source>
        <dbReference type="SAM" id="SignalP"/>
    </source>
</evidence>
<dbReference type="AlphaFoldDB" id="A0A1W6N4X6"/>
<evidence type="ECO:0000259" key="2">
    <source>
        <dbReference type="Pfam" id="PF13609"/>
    </source>
</evidence>
<dbReference type="KEGG" id="naf:GQ61_05745"/>
<protein>
    <recommendedName>
        <fullName evidence="2">Porin domain-containing protein</fullName>
    </recommendedName>
</protein>